<dbReference type="OrthoDB" id="4231139at2"/>
<evidence type="ECO:0000256" key="2">
    <source>
        <dbReference type="SAM" id="Phobius"/>
    </source>
</evidence>
<dbReference type="RefSeq" id="WP_059203043.1">
    <property type="nucleotide sequence ID" value="NZ_JBIRTR010000023.1"/>
</dbReference>
<feature type="compositionally biased region" description="Low complexity" evidence="1">
    <location>
        <begin position="84"/>
        <end position="102"/>
    </location>
</feature>
<evidence type="ECO:0000313" key="3">
    <source>
        <dbReference type="EMBL" id="KUN80006.1"/>
    </source>
</evidence>
<gene>
    <name evidence="3" type="ORF">AQJ64_26675</name>
</gene>
<protein>
    <submittedName>
        <fullName evidence="3">Uncharacterized protein</fullName>
    </submittedName>
</protein>
<keyword evidence="4" id="KW-1185">Reference proteome</keyword>
<dbReference type="AlphaFoldDB" id="A0A117RAH6"/>
<keyword evidence="2" id="KW-0472">Membrane</keyword>
<sequence>MSQNGPATPPGPPVPDPHARRGVRWTIIGIVISTVIALVSLYFQAQQSKGDSADPPTPGSSTPAEPVPTPDDESPSSDPPSPTPDDSGPDDSSPTPYSGDDGLTLAEHDLRDSLNTDQWSRDSCSHTVWQGATAALYCTVTTVDQFGVTGTGKASVVMYETKTDRDSVFQTYAGNMPEGNCEAQINVRGSWSENNTGQAAGDVVCFLSTTGQYVFLCSYYDRPALVQITGPDQNSLTAWWHTMEPVFTD</sequence>
<dbReference type="EMBL" id="LMWW01000045">
    <property type="protein sequence ID" value="KUN80006.1"/>
    <property type="molecule type" value="Genomic_DNA"/>
</dbReference>
<accession>A0A117RAH6</accession>
<dbReference type="STRING" id="1943.AQJ64_26675"/>
<keyword evidence="2" id="KW-1133">Transmembrane helix</keyword>
<feature type="transmembrane region" description="Helical" evidence="2">
    <location>
        <begin position="22"/>
        <end position="43"/>
    </location>
</feature>
<feature type="region of interest" description="Disordered" evidence="1">
    <location>
        <begin position="48"/>
        <end position="104"/>
    </location>
</feature>
<dbReference type="Proteomes" id="UP000052982">
    <property type="component" value="Unassembled WGS sequence"/>
</dbReference>
<keyword evidence="2" id="KW-0812">Transmembrane</keyword>
<proteinExistence type="predicted"/>
<organism evidence="3 4">
    <name type="scientific">Streptomyces griseoruber</name>
    <dbReference type="NCBI Taxonomy" id="1943"/>
    <lineage>
        <taxon>Bacteria</taxon>
        <taxon>Bacillati</taxon>
        <taxon>Actinomycetota</taxon>
        <taxon>Actinomycetes</taxon>
        <taxon>Kitasatosporales</taxon>
        <taxon>Streptomycetaceae</taxon>
        <taxon>Streptomyces</taxon>
    </lineage>
</organism>
<evidence type="ECO:0000256" key="1">
    <source>
        <dbReference type="SAM" id="MobiDB-lite"/>
    </source>
</evidence>
<name>A0A117RAH6_9ACTN</name>
<reference evidence="3 4" key="1">
    <citation type="submission" date="2015-10" db="EMBL/GenBank/DDBJ databases">
        <title>Draft genome sequence of Streptomyces griseoruber DSM 40281, type strain for the species Streptomyces griseoruber.</title>
        <authorList>
            <person name="Ruckert C."/>
            <person name="Winkler A."/>
            <person name="Kalinowski J."/>
            <person name="Kampfer P."/>
            <person name="Glaeser S."/>
        </authorList>
    </citation>
    <scope>NUCLEOTIDE SEQUENCE [LARGE SCALE GENOMIC DNA]</scope>
    <source>
        <strain evidence="3 4">DSM 40281</strain>
    </source>
</reference>
<evidence type="ECO:0000313" key="4">
    <source>
        <dbReference type="Proteomes" id="UP000052982"/>
    </source>
</evidence>
<comment type="caution">
    <text evidence="3">The sequence shown here is derived from an EMBL/GenBank/DDBJ whole genome shotgun (WGS) entry which is preliminary data.</text>
</comment>